<dbReference type="Pfam" id="PF11846">
    <property type="entry name" value="Wzy_C_2"/>
    <property type="match status" value="1"/>
</dbReference>
<name>A0A4V2FU81_9BURK</name>
<sequence length="573" mass="60815">MNVDLLAALVVAVPLLLAPASVPDAVFFNQVAALGLWGLWCAYAAPRGAPAGWPLRCALGALLLLAASALVPRILAGRSPTDGLLLLAACVVTLTGARQAHDAAAWTAWSRGWWIAGLGCVLVALVQYFAPSLADGWLIAANSSPGRAVGNMRQPNHLSTALLCATVMTASLWQAGRLRAGWGGGSIALMVFALALTASRTGMLSLALLVAWAALDRTLPRALRRTLAATPLIYAASWGVTALYAEWRHAAFFGAERLAQQGGDISSSRVAIWKNTLELIAQQPWAGVGYGNFNIAWTLTPFPDRPIAFFDHTHNAPLQLAVEIGVPATLLVLCLLGAALWGARDALDRAMPAATGSAAAAAPTYPGRAALAMLAVLAAHSLLEYPLWYAYFLLPAAWAFGVVLGLGANEPREPPLLPHARSLALRLAGVLMVAGALYAVWDHARVAAIFAPGPGAGSLRERIEQGRRSPLFGHHADYAAVTTEPRDPSPATFDRPLHQLVDVRLLQAYAEALHAAGREAEALYAAQRLREFRRADAQEWFAGCGDAEPGWQCETRPVEGLDWRAMEAQAAAR</sequence>
<dbReference type="InterPro" id="IPR051533">
    <property type="entry name" value="WaaL-like"/>
</dbReference>
<dbReference type="InterPro" id="IPR021797">
    <property type="entry name" value="Wzy_C_2"/>
</dbReference>
<dbReference type="PANTHER" id="PTHR37422:SF21">
    <property type="entry name" value="EXOQ-LIKE PROTEIN"/>
    <property type="match status" value="1"/>
</dbReference>
<organism evidence="9 10">
    <name type="scientific">Rivibacter subsaxonicus</name>
    <dbReference type="NCBI Taxonomy" id="457575"/>
    <lineage>
        <taxon>Bacteria</taxon>
        <taxon>Pseudomonadati</taxon>
        <taxon>Pseudomonadota</taxon>
        <taxon>Betaproteobacteria</taxon>
        <taxon>Burkholderiales</taxon>
        <taxon>Rivibacter</taxon>
    </lineage>
</organism>
<evidence type="ECO:0000259" key="7">
    <source>
        <dbReference type="Pfam" id="PF11846"/>
    </source>
</evidence>
<keyword evidence="4 5" id="KW-0472">Membrane</keyword>
<dbReference type="Pfam" id="PF04932">
    <property type="entry name" value="Wzy_C"/>
    <property type="match status" value="1"/>
</dbReference>
<keyword evidence="2 5" id="KW-0812">Transmembrane</keyword>
<feature type="transmembrane region" description="Helical" evidence="5">
    <location>
        <begin position="420"/>
        <end position="441"/>
    </location>
</feature>
<dbReference type="InterPro" id="IPR031726">
    <property type="entry name" value="PglL_A"/>
</dbReference>
<comment type="caution">
    <text evidence="9">The sequence shown here is derived from an EMBL/GenBank/DDBJ whole genome shotgun (WGS) entry which is preliminary data.</text>
</comment>
<keyword evidence="3 5" id="KW-1133">Transmembrane helix</keyword>
<dbReference type="EMBL" id="SHKP01000005">
    <property type="protein sequence ID" value="RZU00996.1"/>
    <property type="molecule type" value="Genomic_DNA"/>
</dbReference>
<dbReference type="GO" id="GO:0016874">
    <property type="term" value="F:ligase activity"/>
    <property type="evidence" value="ECO:0007669"/>
    <property type="project" value="UniProtKB-KW"/>
</dbReference>
<gene>
    <name evidence="9" type="ORF">EV670_1709</name>
</gene>
<evidence type="ECO:0000256" key="1">
    <source>
        <dbReference type="ARBA" id="ARBA00004141"/>
    </source>
</evidence>
<accession>A0A4V2FU81</accession>
<evidence type="ECO:0000256" key="4">
    <source>
        <dbReference type="ARBA" id="ARBA00023136"/>
    </source>
</evidence>
<evidence type="ECO:0000259" key="8">
    <source>
        <dbReference type="Pfam" id="PF15864"/>
    </source>
</evidence>
<dbReference type="RefSeq" id="WP_130431415.1">
    <property type="nucleotide sequence ID" value="NZ_SHKP01000005.1"/>
</dbReference>
<reference evidence="9 10" key="1">
    <citation type="submission" date="2019-02" db="EMBL/GenBank/DDBJ databases">
        <title>Genomic Encyclopedia of Type Strains, Phase IV (KMG-IV): sequencing the most valuable type-strain genomes for metagenomic binning, comparative biology and taxonomic classification.</title>
        <authorList>
            <person name="Goeker M."/>
        </authorList>
    </citation>
    <scope>NUCLEOTIDE SEQUENCE [LARGE SCALE GENOMIC DNA]</scope>
    <source>
        <strain evidence="9 10">DSM 19570</strain>
    </source>
</reference>
<evidence type="ECO:0000259" key="6">
    <source>
        <dbReference type="Pfam" id="PF04932"/>
    </source>
</evidence>
<evidence type="ECO:0000256" key="5">
    <source>
        <dbReference type="SAM" id="Phobius"/>
    </source>
</evidence>
<feature type="transmembrane region" description="Helical" evidence="5">
    <location>
        <begin position="227"/>
        <end position="245"/>
    </location>
</feature>
<feature type="transmembrane region" description="Helical" evidence="5">
    <location>
        <begin position="324"/>
        <end position="344"/>
    </location>
</feature>
<feature type="transmembrane region" description="Helical" evidence="5">
    <location>
        <begin position="365"/>
        <end position="383"/>
    </location>
</feature>
<feature type="transmembrane region" description="Helical" evidence="5">
    <location>
        <begin position="389"/>
        <end position="408"/>
    </location>
</feature>
<feature type="transmembrane region" description="Helical" evidence="5">
    <location>
        <begin position="113"/>
        <end position="138"/>
    </location>
</feature>
<dbReference type="Proteomes" id="UP000293671">
    <property type="component" value="Unassembled WGS sequence"/>
</dbReference>
<dbReference type="PANTHER" id="PTHR37422">
    <property type="entry name" value="TEICHURONIC ACID BIOSYNTHESIS PROTEIN TUAE"/>
    <property type="match status" value="1"/>
</dbReference>
<feature type="transmembrane region" description="Helical" evidence="5">
    <location>
        <begin position="53"/>
        <end position="71"/>
    </location>
</feature>
<comment type="subcellular location">
    <subcellularLocation>
        <location evidence="1">Membrane</location>
        <topology evidence="1">Multi-pass membrane protein</topology>
    </subcellularLocation>
</comment>
<dbReference type="InterPro" id="IPR007016">
    <property type="entry name" value="O-antigen_ligase-rel_domated"/>
</dbReference>
<feature type="domain" description="Protein glycosylation ligase" evidence="8">
    <location>
        <begin position="148"/>
        <end position="170"/>
    </location>
</feature>
<keyword evidence="10" id="KW-1185">Reference proteome</keyword>
<dbReference type="GO" id="GO:0016020">
    <property type="term" value="C:membrane"/>
    <property type="evidence" value="ECO:0007669"/>
    <property type="project" value="UniProtKB-SubCell"/>
</dbReference>
<evidence type="ECO:0000313" key="10">
    <source>
        <dbReference type="Proteomes" id="UP000293671"/>
    </source>
</evidence>
<feature type="transmembrane region" description="Helical" evidence="5">
    <location>
        <begin position="158"/>
        <end position="175"/>
    </location>
</feature>
<evidence type="ECO:0000256" key="2">
    <source>
        <dbReference type="ARBA" id="ARBA00022692"/>
    </source>
</evidence>
<dbReference type="Pfam" id="PF15864">
    <property type="entry name" value="PglL_A"/>
    <property type="match status" value="1"/>
</dbReference>
<keyword evidence="9" id="KW-0436">Ligase</keyword>
<feature type="domain" description="O-antigen ligase-related" evidence="6">
    <location>
        <begin position="187"/>
        <end position="332"/>
    </location>
</feature>
<evidence type="ECO:0000256" key="3">
    <source>
        <dbReference type="ARBA" id="ARBA00022989"/>
    </source>
</evidence>
<feature type="domain" description="Virulence factor membrane-bound polymerase C-terminal" evidence="7">
    <location>
        <begin position="369"/>
        <end position="540"/>
    </location>
</feature>
<dbReference type="OrthoDB" id="4448at2"/>
<protein>
    <submittedName>
        <fullName evidence="9">O-antigen ligase</fullName>
    </submittedName>
</protein>
<evidence type="ECO:0000313" key="9">
    <source>
        <dbReference type="EMBL" id="RZU00996.1"/>
    </source>
</evidence>
<proteinExistence type="predicted"/>
<dbReference type="AlphaFoldDB" id="A0A4V2FU81"/>
<feature type="transmembrane region" description="Helical" evidence="5">
    <location>
        <begin position="187"/>
        <end position="215"/>
    </location>
</feature>